<evidence type="ECO:0000313" key="2">
    <source>
        <dbReference type="Proteomes" id="UP001271792"/>
    </source>
</evidence>
<proteinExistence type="predicted"/>
<dbReference type="RefSeq" id="WP_319983990.1">
    <property type="nucleotide sequence ID" value="NZ_JAXAVV010000004.1"/>
</dbReference>
<keyword evidence="2" id="KW-1185">Reference proteome</keyword>
<gene>
    <name evidence="1" type="ORF">SK571_11335</name>
</gene>
<protein>
    <submittedName>
        <fullName evidence="1">DUF3040 domain-containing protein</fullName>
    </submittedName>
</protein>
<accession>A0ABU4TNV7</accession>
<organism evidence="1 2">
    <name type="scientific">Lentzea kristufekii</name>
    <dbReference type="NCBI Taxonomy" id="3095430"/>
    <lineage>
        <taxon>Bacteria</taxon>
        <taxon>Bacillati</taxon>
        <taxon>Actinomycetota</taxon>
        <taxon>Actinomycetes</taxon>
        <taxon>Pseudonocardiales</taxon>
        <taxon>Pseudonocardiaceae</taxon>
        <taxon>Lentzea</taxon>
    </lineage>
</organism>
<evidence type="ECO:0000313" key="1">
    <source>
        <dbReference type="EMBL" id="MDX8049975.1"/>
    </source>
</evidence>
<dbReference type="InterPro" id="IPR021401">
    <property type="entry name" value="DUF3040"/>
</dbReference>
<dbReference type="Pfam" id="PF11239">
    <property type="entry name" value="DUF3040"/>
    <property type="match status" value="1"/>
</dbReference>
<dbReference type="EMBL" id="JAXAVV010000004">
    <property type="protein sequence ID" value="MDX8049975.1"/>
    <property type="molecule type" value="Genomic_DNA"/>
</dbReference>
<sequence>MALPDLTLEHTMLSREEHQRLVDIEDRLRVSDPDLARALSEGPLAQRNLRQRAVAVLAALSFRKRQGSPG</sequence>
<name>A0ABU4TNV7_9PSEU</name>
<dbReference type="Proteomes" id="UP001271792">
    <property type="component" value="Unassembled WGS sequence"/>
</dbReference>
<comment type="caution">
    <text evidence="1">The sequence shown here is derived from an EMBL/GenBank/DDBJ whole genome shotgun (WGS) entry which is preliminary data.</text>
</comment>
<reference evidence="1 2" key="1">
    <citation type="submission" date="2023-11" db="EMBL/GenBank/DDBJ databases">
        <title>Lentzea sokolovensis, sp. nov., Lentzea kristufkii, sp. nov., and Lentzea miocenensis, sp. nov., rare actinobacteria from Sokolov Coal Basin, Miocene lacustrine sediment, Czech Republic.</title>
        <authorList>
            <person name="Lara A."/>
            <person name="Kotroba L."/>
            <person name="Nouioui I."/>
            <person name="Neumann-Schaal M."/>
            <person name="Mast Y."/>
            <person name="Chronakova A."/>
        </authorList>
    </citation>
    <scope>NUCLEOTIDE SEQUENCE [LARGE SCALE GENOMIC DNA]</scope>
    <source>
        <strain evidence="1 2">BCCO 10_0798</strain>
    </source>
</reference>